<reference evidence="2 3" key="1">
    <citation type="submission" date="2021-12" db="EMBL/GenBank/DDBJ databases">
        <title>Discovery of the Pendulisporaceae a myxobacterial family with distinct sporulation behavior and unique specialized metabolism.</title>
        <authorList>
            <person name="Garcia R."/>
            <person name="Popoff A."/>
            <person name="Bader C.D."/>
            <person name="Loehr J."/>
            <person name="Walesch S."/>
            <person name="Walt C."/>
            <person name="Boldt J."/>
            <person name="Bunk B."/>
            <person name="Haeckl F.J.F.P.J."/>
            <person name="Gunesch A.P."/>
            <person name="Birkelbach J."/>
            <person name="Nuebel U."/>
            <person name="Pietschmann T."/>
            <person name="Bach T."/>
            <person name="Mueller R."/>
        </authorList>
    </citation>
    <scope>NUCLEOTIDE SEQUENCE [LARGE SCALE GENOMIC DNA]</scope>
    <source>
        <strain evidence="2 3">MSr12523</strain>
    </source>
</reference>
<organism evidence="2 3">
    <name type="scientific">Pendulispora brunnea</name>
    <dbReference type="NCBI Taxonomy" id="2905690"/>
    <lineage>
        <taxon>Bacteria</taxon>
        <taxon>Pseudomonadati</taxon>
        <taxon>Myxococcota</taxon>
        <taxon>Myxococcia</taxon>
        <taxon>Myxococcales</taxon>
        <taxon>Sorangiineae</taxon>
        <taxon>Pendulisporaceae</taxon>
        <taxon>Pendulispora</taxon>
    </lineage>
</organism>
<dbReference type="Proteomes" id="UP001379533">
    <property type="component" value="Chromosome"/>
</dbReference>
<feature type="signal peptide" evidence="1">
    <location>
        <begin position="1"/>
        <end position="21"/>
    </location>
</feature>
<evidence type="ECO:0000256" key="1">
    <source>
        <dbReference type="SAM" id="SignalP"/>
    </source>
</evidence>
<dbReference type="EMBL" id="CP089982">
    <property type="protein sequence ID" value="WXA90026.1"/>
    <property type="molecule type" value="Genomic_DNA"/>
</dbReference>
<name>A0ABZ2JUI0_9BACT</name>
<protein>
    <submittedName>
        <fullName evidence="2">Uncharacterized protein</fullName>
    </submittedName>
</protein>
<accession>A0ABZ2JUI0</accession>
<evidence type="ECO:0000313" key="2">
    <source>
        <dbReference type="EMBL" id="WXA90026.1"/>
    </source>
</evidence>
<feature type="chain" id="PRO_5046921383" evidence="1">
    <location>
        <begin position="22"/>
        <end position="128"/>
    </location>
</feature>
<keyword evidence="3" id="KW-1185">Reference proteome</keyword>
<keyword evidence="1" id="KW-0732">Signal</keyword>
<proteinExistence type="predicted"/>
<dbReference type="RefSeq" id="WP_394840639.1">
    <property type="nucleotide sequence ID" value="NZ_CP089982.1"/>
</dbReference>
<sequence>MKLRFYLWISIALYAALPACGSGQRSASSASQEIANCSARGKALGPVWADLLAHQSEGSPKKLVQFRLKGETAVVDVDDEGGTDDSVAASTAHYEASWDRARNDWTITSCSGRATKCHRGWASQNTCL</sequence>
<evidence type="ECO:0000313" key="3">
    <source>
        <dbReference type="Proteomes" id="UP001379533"/>
    </source>
</evidence>
<gene>
    <name evidence="2" type="ORF">LZC95_26425</name>
</gene>